<dbReference type="AlphaFoldDB" id="A0A4Z2HGV5"/>
<evidence type="ECO:0000313" key="2">
    <source>
        <dbReference type="EMBL" id="TNN65098.1"/>
    </source>
</evidence>
<evidence type="ECO:0000313" key="3">
    <source>
        <dbReference type="Proteomes" id="UP000314294"/>
    </source>
</evidence>
<accession>A0A4Z2HGV5</accession>
<name>A0A4Z2HGV5_9TELE</name>
<gene>
    <name evidence="2" type="ORF">EYF80_024707</name>
</gene>
<keyword evidence="3" id="KW-1185">Reference proteome</keyword>
<proteinExistence type="predicted"/>
<sequence>MGPVVPDAWWDGAPTGAQGVGAESPPHTCRPPTSHSVYSANRPRPQDDNLLPALQSFKRLVWFLGPRG</sequence>
<protein>
    <submittedName>
        <fullName evidence="2">Uncharacterized protein</fullName>
    </submittedName>
</protein>
<evidence type="ECO:0000256" key="1">
    <source>
        <dbReference type="SAM" id="MobiDB-lite"/>
    </source>
</evidence>
<feature type="region of interest" description="Disordered" evidence="1">
    <location>
        <begin position="1"/>
        <end position="49"/>
    </location>
</feature>
<organism evidence="2 3">
    <name type="scientific">Liparis tanakae</name>
    <name type="common">Tanaka's snailfish</name>
    <dbReference type="NCBI Taxonomy" id="230148"/>
    <lineage>
        <taxon>Eukaryota</taxon>
        <taxon>Metazoa</taxon>
        <taxon>Chordata</taxon>
        <taxon>Craniata</taxon>
        <taxon>Vertebrata</taxon>
        <taxon>Euteleostomi</taxon>
        <taxon>Actinopterygii</taxon>
        <taxon>Neopterygii</taxon>
        <taxon>Teleostei</taxon>
        <taxon>Neoteleostei</taxon>
        <taxon>Acanthomorphata</taxon>
        <taxon>Eupercaria</taxon>
        <taxon>Perciformes</taxon>
        <taxon>Cottioidei</taxon>
        <taxon>Cottales</taxon>
        <taxon>Liparidae</taxon>
        <taxon>Liparis</taxon>
    </lineage>
</organism>
<reference evidence="2 3" key="1">
    <citation type="submission" date="2019-03" db="EMBL/GenBank/DDBJ databases">
        <title>First draft genome of Liparis tanakae, snailfish: a comprehensive survey of snailfish specific genes.</title>
        <authorList>
            <person name="Kim W."/>
            <person name="Song I."/>
            <person name="Jeong J.-H."/>
            <person name="Kim D."/>
            <person name="Kim S."/>
            <person name="Ryu S."/>
            <person name="Song J.Y."/>
            <person name="Lee S.K."/>
        </authorList>
    </citation>
    <scope>NUCLEOTIDE SEQUENCE [LARGE SCALE GENOMIC DNA]</scope>
    <source>
        <tissue evidence="2">Muscle</tissue>
    </source>
</reference>
<dbReference type="EMBL" id="SRLO01000241">
    <property type="protein sequence ID" value="TNN65098.1"/>
    <property type="molecule type" value="Genomic_DNA"/>
</dbReference>
<dbReference type="Proteomes" id="UP000314294">
    <property type="component" value="Unassembled WGS sequence"/>
</dbReference>
<comment type="caution">
    <text evidence="2">The sequence shown here is derived from an EMBL/GenBank/DDBJ whole genome shotgun (WGS) entry which is preliminary data.</text>
</comment>